<dbReference type="InterPro" id="IPR001584">
    <property type="entry name" value="Integrase_cat-core"/>
</dbReference>
<evidence type="ECO:0000313" key="3">
    <source>
        <dbReference type="Proteomes" id="UP001329313"/>
    </source>
</evidence>
<protein>
    <submittedName>
        <fullName evidence="2">Helix-turn-helix domain-containing protein</fullName>
    </submittedName>
</protein>
<dbReference type="KEGG" id="mliy:RYJ27_05580"/>
<name>A0AAU0MKG3_9MICO</name>
<accession>A0AAU0MKG3</accession>
<evidence type="ECO:0000259" key="1">
    <source>
        <dbReference type="PROSITE" id="PS50994"/>
    </source>
</evidence>
<dbReference type="AlphaFoldDB" id="A0AAU0MKG3"/>
<dbReference type="PANTHER" id="PTHR35004:SF6">
    <property type="entry name" value="TRANSPOSASE"/>
    <property type="match status" value="1"/>
</dbReference>
<dbReference type="Proteomes" id="UP001329313">
    <property type="component" value="Chromosome"/>
</dbReference>
<organism evidence="2 3">
    <name type="scientific">Microbacterium limosum</name>
    <dbReference type="NCBI Taxonomy" id="3079935"/>
    <lineage>
        <taxon>Bacteria</taxon>
        <taxon>Bacillati</taxon>
        <taxon>Actinomycetota</taxon>
        <taxon>Actinomycetes</taxon>
        <taxon>Micrococcales</taxon>
        <taxon>Microbacteriaceae</taxon>
        <taxon>Microbacterium</taxon>
    </lineage>
</organism>
<dbReference type="PANTHER" id="PTHR35004">
    <property type="entry name" value="TRANSPOSASE RV3428C-RELATED"/>
    <property type="match status" value="1"/>
</dbReference>
<dbReference type="Pfam" id="PF13565">
    <property type="entry name" value="HTH_32"/>
    <property type="match status" value="1"/>
</dbReference>
<dbReference type="InterPro" id="IPR012337">
    <property type="entry name" value="RNaseH-like_sf"/>
</dbReference>
<evidence type="ECO:0000313" key="2">
    <source>
        <dbReference type="EMBL" id="WOQ70666.1"/>
    </source>
</evidence>
<dbReference type="SUPFAM" id="SSF53098">
    <property type="entry name" value="Ribonuclease H-like"/>
    <property type="match status" value="1"/>
</dbReference>
<dbReference type="GO" id="GO:0003676">
    <property type="term" value="F:nucleic acid binding"/>
    <property type="evidence" value="ECO:0007669"/>
    <property type="project" value="InterPro"/>
</dbReference>
<dbReference type="EMBL" id="CP137080">
    <property type="protein sequence ID" value="WOQ70666.1"/>
    <property type="molecule type" value="Genomic_DNA"/>
</dbReference>
<proteinExistence type="predicted"/>
<dbReference type="Pfam" id="PF00665">
    <property type="entry name" value="rve"/>
    <property type="match status" value="1"/>
</dbReference>
<feature type="domain" description="Integrase catalytic" evidence="1">
    <location>
        <begin position="132"/>
        <end position="231"/>
    </location>
</feature>
<sequence>MSSKHRVVVLKIVAGELSVTAAAAEYGMSRQYLHKLLARYRDEGLDGLKPRSRAPLTSPQAVTDRVRDRIVQLRAALTAAGTDAGPVTIAWHLTQEGLQAPSTSTIRRILHTAGLIAPEPRKRPRSSYIRFEADRPNETWQSDFTHWRLAEGTDVEILNWLDDHSRKLLSCTVHHPVTGKTVVDTFLHCVDEFGPPASTLTDIQAGWAALEQVRRPAGRIGVVRHPPVVVA</sequence>
<dbReference type="Gene3D" id="3.30.420.10">
    <property type="entry name" value="Ribonuclease H-like superfamily/Ribonuclease H"/>
    <property type="match status" value="1"/>
</dbReference>
<gene>
    <name evidence="2" type="ORF">RYJ27_05580</name>
</gene>
<dbReference type="InterPro" id="IPR036397">
    <property type="entry name" value="RNaseH_sf"/>
</dbReference>
<dbReference type="RefSeq" id="WP_330171736.1">
    <property type="nucleotide sequence ID" value="NZ_CP137080.1"/>
</dbReference>
<dbReference type="GO" id="GO:0015074">
    <property type="term" value="P:DNA integration"/>
    <property type="evidence" value="ECO:0007669"/>
    <property type="project" value="InterPro"/>
</dbReference>
<keyword evidence="3" id="KW-1185">Reference proteome</keyword>
<dbReference type="InterPro" id="IPR009057">
    <property type="entry name" value="Homeodomain-like_sf"/>
</dbReference>
<dbReference type="SUPFAM" id="SSF46689">
    <property type="entry name" value="Homeodomain-like"/>
    <property type="match status" value="1"/>
</dbReference>
<reference evidence="2 3" key="1">
    <citation type="submission" date="2023-10" db="EMBL/GenBank/DDBJ databases">
        <title>Y20.</title>
        <authorList>
            <person name="Zhang G."/>
            <person name="Ding Y."/>
        </authorList>
    </citation>
    <scope>NUCLEOTIDE SEQUENCE [LARGE SCALE GENOMIC DNA]</scope>
    <source>
        <strain evidence="2 3">Y20</strain>
    </source>
</reference>
<dbReference type="PROSITE" id="PS50994">
    <property type="entry name" value="INTEGRASE"/>
    <property type="match status" value="1"/>
</dbReference>